<comment type="caution">
    <text evidence="8">The sequence shown here is derived from an EMBL/GenBank/DDBJ whole genome shotgun (WGS) entry which is preliminary data.</text>
</comment>
<evidence type="ECO:0000256" key="2">
    <source>
        <dbReference type="ARBA" id="ARBA00022475"/>
    </source>
</evidence>
<dbReference type="EMBL" id="MPBG01000002">
    <property type="protein sequence ID" value="RMI88956.1"/>
    <property type="molecule type" value="Genomic_DNA"/>
</dbReference>
<organism evidence="8 9">
    <name type="scientific">Candidatus Phytoplasma solani</name>
    <dbReference type="NCBI Taxonomy" id="69896"/>
    <lineage>
        <taxon>Bacteria</taxon>
        <taxon>Bacillati</taxon>
        <taxon>Mycoplasmatota</taxon>
        <taxon>Mollicutes</taxon>
        <taxon>Acholeplasmatales</taxon>
        <taxon>Acholeplasmataceae</taxon>
        <taxon>Candidatus Phytoplasma</taxon>
        <taxon>16SrXII (Stolbur group)</taxon>
    </lineage>
</organism>
<keyword evidence="3 6" id="KW-0812">Transmembrane</keyword>
<keyword evidence="9" id="KW-1185">Reference proteome</keyword>
<accession>A0A421NY58</accession>
<feature type="transmembrane region" description="Helical" evidence="6">
    <location>
        <begin position="75"/>
        <end position="96"/>
    </location>
</feature>
<feature type="transmembrane region" description="Helical" evidence="6">
    <location>
        <begin position="103"/>
        <end position="123"/>
    </location>
</feature>
<evidence type="ECO:0000256" key="3">
    <source>
        <dbReference type="ARBA" id="ARBA00022692"/>
    </source>
</evidence>
<keyword evidence="2" id="KW-1003">Cell membrane</keyword>
<dbReference type="EMBL" id="MPBG01000002">
    <property type="protein sequence ID" value="RMI88949.1"/>
    <property type="molecule type" value="Genomic_DNA"/>
</dbReference>
<reference evidence="9" key="1">
    <citation type="submission" date="2016-11" db="EMBL/GenBank/DDBJ databases">
        <title>Genome sequence of Candidatus Phytoplasma solani strain SA-1.</title>
        <authorList>
            <person name="Haryono M."/>
            <person name="Samarzija I."/>
            <person name="Seruga Music M."/>
            <person name="Hogenhout S."/>
            <person name="Kuo C.-H."/>
        </authorList>
    </citation>
    <scope>NUCLEOTIDE SEQUENCE [LARGE SCALE GENOMIC DNA]</scope>
    <source>
        <strain evidence="9">SA-1</strain>
    </source>
</reference>
<evidence type="ECO:0000256" key="1">
    <source>
        <dbReference type="ARBA" id="ARBA00004651"/>
    </source>
</evidence>
<dbReference type="PANTHER" id="PTHR33545:SF5">
    <property type="entry name" value="UPF0750 MEMBRANE PROTEIN YITT"/>
    <property type="match status" value="1"/>
</dbReference>
<evidence type="ECO:0000256" key="6">
    <source>
        <dbReference type="SAM" id="Phobius"/>
    </source>
</evidence>
<evidence type="ECO:0000313" key="8">
    <source>
        <dbReference type="EMBL" id="RMI88956.1"/>
    </source>
</evidence>
<feature type="transmembrane region" description="Helical" evidence="6">
    <location>
        <begin position="18"/>
        <end position="36"/>
    </location>
</feature>
<feature type="transmembrane region" description="Helical" evidence="6">
    <location>
        <begin position="153"/>
        <end position="171"/>
    </location>
</feature>
<feature type="transmembrane region" description="Helical" evidence="6">
    <location>
        <begin position="192"/>
        <end position="217"/>
    </location>
</feature>
<evidence type="ECO:0000256" key="4">
    <source>
        <dbReference type="ARBA" id="ARBA00022989"/>
    </source>
</evidence>
<dbReference type="STRING" id="69896.S284_03570"/>
<dbReference type="RefSeq" id="WP_122225363.1">
    <property type="nucleotide sequence ID" value="NZ_MPBG01000002.1"/>
</dbReference>
<evidence type="ECO:0000313" key="7">
    <source>
        <dbReference type="EMBL" id="RMI88949.1"/>
    </source>
</evidence>
<dbReference type="PANTHER" id="PTHR33545">
    <property type="entry name" value="UPF0750 MEMBRANE PROTEIN YITT-RELATED"/>
    <property type="match status" value="1"/>
</dbReference>
<evidence type="ECO:0000313" key="9">
    <source>
        <dbReference type="Proteomes" id="UP000283896"/>
    </source>
</evidence>
<reference evidence="8" key="2">
    <citation type="journal article" date="2019" name="Syst. Appl. Microbiol.">
        <title>The genome of 'Candidatus Phytoplasma solani' strain SA-1 is highly dynamic and prone to adopting foreign sequences.</title>
        <authorList>
            <person name="Music M.S."/>
            <person name="Samarzija I."/>
            <person name="Hogenhout S.A."/>
            <person name="Haryono M."/>
            <person name="Cho S.T."/>
            <person name="Kuo C.H."/>
        </authorList>
    </citation>
    <scope>NUCLEOTIDE SEQUENCE</scope>
    <source>
        <strain evidence="8">SA-1</strain>
    </source>
</reference>
<dbReference type="Proteomes" id="UP000283896">
    <property type="component" value="Unassembled WGS sequence"/>
</dbReference>
<name>A0A421NY58_9MOLU</name>
<comment type="subcellular location">
    <subcellularLocation>
        <location evidence="1">Cell membrane</location>
        <topology evidence="1">Multi-pass membrane protein</topology>
    </subcellularLocation>
</comment>
<proteinExistence type="predicted"/>
<evidence type="ECO:0008006" key="10">
    <source>
        <dbReference type="Google" id="ProtNLM"/>
    </source>
</evidence>
<dbReference type="OrthoDB" id="386112at2"/>
<protein>
    <recommendedName>
        <fullName evidence="10">YitT family protein</fullName>
    </recommendedName>
</protein>
<dbReference type="InterPro" id="IPR051461">
    <property type="entry name" value="UPF0750_membrane"/>
</dbReference>
<feature type="transmembrane region" description="Helical" evidence="6">
    <location>
        <begin position="223"/>
        <end position="244"/>
    </location>
</feature>
<gene>
    <name evidence="7" type="ORF">PSSA1_v1c1540</name>
    <name evidence="8" type="ORF">PSSA1_v1c1610</name>
</gene>
<dbReference type="Pfam" id="PF02588">
    <property type="entry name" value="YitT_membrane"/>
    <property type="match status" value="1"/>
</dbReference>
<dbReference type="InterPro" id="IPR003740">
    <property type="entry name" value="YitT"/>
</dbReference>
<keyword evidence="4 6" id="KW-1133">Transmembrane helix</keyword>
<dbReference type="GO" id="GO:0005886">
    <property type="term" value="C:plasma membrane"/>
    <property type="evidence" value="ECO:0007669"/>
    <property type="project" value="UniProtKB-SubCell"/>
</dbReference>
<evidence type="ECO:0000256" key="5">
    <source>
        <dbReference type="ARBA" id="ARBA00023136"/>
    </source>
</evidence>
<dbReference type="AlphaFoldDB" id="A0A421NY58"/>
<sequence length="261" mass="29419">MKNKKKLEINYKQEIKKLLIIFACLIGYDLISIWAFNCTGSKAYETDLYPGGIHGLGDLIGKILNKVNYLANDNITTFAMIFYLIINVLLLGFIAFRYLDSYFTITTAAAALFLPLMGVFLQWQVKEGFLSETERFFDIFKTESNFLSDSLRAIFAGLFTGVFNGIVIKIGSSTGGIDIVGKYLLVYKRKNIASVIQIFSYILVFIGICASFFYFQSLPLDQLLLGIFCALLRIQLTTFVIGLMNPIDSKNKKLCTQIQPN</sequence>
<keyword evidence="5 6" id="KW-0472">Membrane</keyword>